<keyword evidence="6" id="KW-0378">Hydrolase</keyword>
<name>A0A9J6GDA7_HAELO</name>
<evidence type="ECO:0000313" key="9">
    <source>
        <dbReference type="EMBL" id="KAH9372817.1"/>
    </source>
</evidence>
<dbReference type="Proteomes" id="UP000821853">
    <property type="component" value="Chromosome 4"/>
</dbReference>
<evidence type="ECO:0000259" key="8">
    <source>
        <dbReference type="Pfam" id="PF13359"/>
    </source>
</evidence>
<gene>
    <name evidence="9" type="ORF">HPB48_010649</name>
</gene>
<evidence type="ECO:0000256" key="5">
    <source>
        <dbReference type="ARBA" id="ARBA00022723"/>
    </source>
</evidence>
<keyword evidence="7" id="KW-0539">Nucleus</keyword>
<proteinExistence type="inferred from homology"/>
<evidence type="ECO:0000256" key="4">
    <source>
        <dbReference type="ARBA" id="ARBA00022722"/>
    </source>
</evidence>
<sequence>MRTFPVLPVGGRLHVRRRVQISVAHDEAATRPPQPGGLYSDDEISFRYRFFKAAVMKMLEVLCLRENSNRTGASLPPLLKLLIALRFYISGAMQTLVGDQVNVSQPTVSNVLWEVTQAVCLRLFPKYVQLPNATEGKLLTTLYNQIGRFPGVTGCIDCTHVQIISPGGDCAKVYRNRKGVFSTNVQAVTGPELQFLGVVASWPGSEHDSRIFENSRVMAMFEASSLPEIHLQEGINWAAGSRRSPELRAIPAGTPRSKQ</sequence>
<dbReference type="Pfam" id="PF13359">
    <property type="entry name" value="DDE_Tnp_4"/>
    <property type="match status" value="1"/>
</dbReference>
<keyword evidence="4" id="KW-0540">Nuclease</keyword>
<dbReference type="EMBL" id="JABSTR010000006">
    <property type="protein sequence ID" value="KAH9372817.1"/>
    <property type="molecule type" value="Genomic_DNA"/>
</dbReference>
<dbReference type="GO" id="GO:0046872">
    <property type="term" value="F:metal ion binding"/>
    <property type="evidence" value="ECO:0007669"/>
    <property type="project" value="UniProtKB-KW"/>
</dbReference>
<comment type="subcellular location">
    <subcellularLocation>
        <location evidence="2">Nucleus</location>
    </subcellularLocation>
</comment>
<evidence type="ECO:0000313" key="10">
    <source>
        <dbReference type="Proteomes" id="UP000821853"/>
    </source>
</evidence>
<dbReference type="VEuPathDB" id="VectorBase:HLOH_062857"/>
<dbReference type="PANTHER" id="PTHR22930:SF289">
    <property type="entry name" value="DDE TNP4 DOMAIN-CONTAINING PROTEIN-RELATED"/>
    <property type="match status" value="1"/>
</dbReference>
<dbReference type="InterPro" id="IPR045249">
    <property type="entry name" value="HARBI1-like"/>
</dbReference>
<comment type="caution">
    <text evidence="9">The sequence shown here is derived from an EMBL/GenBank/DDBJ whole genome shotgun (WGS) entry which is preliminary data.</text>
</comment>
<reference evidence="9 10" key="1">
    <citation type="journal article" date="2020" name="Cell">
        <title>Large-Scale Comparative Analyses of Tick Genomes Elucidate Their Genetic Diversity and Vector Capacities.</title>
        <authorList>
            <consortium name="Tick Genome and Microbiome Consortium (TIGMIC)"/>
            <person name="Jia N."/>
            <person name="Wang J."/>
            <person name="Shi W."/>
            <person name="Du L."/>
            <person name="Sun Y."/>
            <person name="Zhan W."/>
            <person name="Jiang J.F."/>
            <person name="Wang Q."/>
            <person name="Zhang B."/>
            <person name="Ji P."/>
            <person name="Bell-Sakyi L."/>
            <person name="Cui X.M."/>
            <person name="Yuan T.T."/>
            <person name="Jiang B.G."/>
            <person name="Yang W.F."/>
            <person name="Lam T.T."/>
            <person name="Chang Q.C."/>
            <person name="Ding S.J."/>
            <person name="Wang X.J."/>
            <person name="Zhu J.G."/>
            <person name="Ruan X.D."/>
            <person name="Zhao L."/>
            <person name="Wei J.T."/>
            <person name="Ye R.Z."/>
            <person name="Que T.C."/>
            <person name="Du C.H."/>
            <person name="Zhou Y.H."/>
            <person name="Cheng J.X."/>
            <person name="Dai P.F."/>
            <person name="Guo W.B."/>
            <person name="Han X.H."/>
            <person name="Huang E.J."/>
            <person name="Li L.F."/>
            <person name="Wei W."/>
            <person name="Gao Y.C."/>
            <person name="Liu J.Z."/>
            <person name="Shao H.Z."/>
            <person name="Wang X."/>
            <person name="Wang C.C."/>
            <person name="Yang T.C."/>
            <person name="Huo Q.B."/>
            <person name="Li W."/>
            <person name="Chen H.Y."/>
            <person name="Chen S.E."/>
            <person name="Zhou L.G."/>
            <person name="Ni X.B."/>
            <person name="Tian J.H."/>
            <person name="Sheng Y."/>
            <person name="Liu T."/>
            <person name="Pan Y.S."/>
            <person name="Xia L.Y."/>
            <person name="Li J."/>
            <person name="Zhao F."/>
            <person name="Cao W.C."/>
        </authorList>
    </citation>
    <scope>NUCLEOTIDE SEQUENCE [LARGE SCALE GENOMIC DNA]</scope>
    <source>
        <strain evidence="9">HaeL-2018</strain>
    </source>
</reference>
<evidence type="ECO:0000256" key="1">
    <source>
        <dbReference type="ARBA" id="ARBA00001968"/>
    </source>
</evidence>
<organism evidence="9 10">
    <name type="scientific">Haemaphysalis longicornis</name>
    <name type="common">Bush tick</name>
    <dbReference type="NCBI Taxonomy" id="44386"/>
    <lineage>
        <taxon>Eukaryota</taxon>
        <taxon>Metazoa</taxon>
        <taxon>Ecdysozoa</taxon>
        <taxon>Arthropoda</taxon>
        <taxon>Chelicerata</taxon>
        <taxon>Arachnida</taxon>
        <taxon>Acari</taxon>
        <taxon>Parasitiformes</taxon>
        <taxon>Ixodida</taxon>
        <taxon>Ixodoidea</taxon>
        <taxon>Ixodidae</taxon>
        <taxon>Haemaphysalinae</taxon>
        <taxon>Haemaphysalis</taxon>
    </lineage>
</organism>
<comment type="similarity">
    <text evidence="3">Belongs to the HARBI1 family.</text>
</comment>
<evidence type="ECO:0000256" key="3">
    <source>
        <dbReference type="ARBA" id="ARBA00006958"/>
    </source>
</evidence>
<dbReference type="OMA" id="EGINWAA"/>
<dbReference type="AlphaFoldDB" id="A0A9J6GDA7"/>
<keyword evidence="5" id="KW-0479">Metal-binding</keyword>
<protein>
    <recommendedName>
        <fullName evidence="8">DDE Tnp4 domain-containing protein</fullName>
    </recommendedName>
</protein>
<evidence type="ECO:0000256" key="2">
    <source>
        <dbReference type="ARBA" id="ARBA00004123"/>
    </source>
</evidence>
<evidence type="ECO:0000256" key="7">
    <source>
        <dbReference type="ARBA" id="ARBA00023242"/>
    </source>
</evidence>
<dbReference type="PANTHER" id="PTHR22930">
    <property type="match status" value="1"/>
</dbReference>
<comment type="cofactor">
    <cofactor evidence="1">
        <name>a divalent metal cation</name>
        <dbReference type="ChEBI" id="CHEBI:60240"/>
    </cofactor>
</comment>
<evidence type="ECO:0000256" key="6">
    <source>
        <dbReference type="ARBA" id="ARBA00022801"/>
    </source>
</evidence>
<dbReference type="GO" id="GO:0004518">
    <property type="term" value="F:nuclease activity"/>
    <property type="evidence" value="ECO:0007669"/>
    <property type="project" value="UniProtKB-KW"/>
</dbReference>
<dbReference type="GO" id="GO:0016787">
    <property type="term" value="F:hydrolase activity"/>
    <property type="evidence" value="ECO:0007669"/>
    <property type="project" value="UniProtKB-KW"/>
</dbReference>
<dbReference type="InterPro" id="IPR027806">
    <property type="entry name" value="HARBI1_dom"/>
</dbReference>
<dbReference type="OrthoDB" id="6489074at2759"/>
<keyword evidence="10" id="KW-1185">Reference proteome</keyword>
<dbReference type="GO" id="GO:0005634">
    <property type="term" value="C:nucleus"/>
    <property type="evidence" value="ECO:0007669"/>
    <property type="project" value="UniProtKB-SubCell"/>
</dbReference>
<feature type="domain" description="DDE Tnp4" evidence="8">
    <location>
        <begin position="156"/>
        <end position="222"/>
    </location>
</feature>
<accession>A0A9J6GDA7</accession>